<accession>A0ABT3TXD8</accession>
<gene>
    <name evidence="5" type="ORF">OFY01_18470</name>
</gene>
<evidence type="ECO:0000313" key="6">
    <source>
        <dbReference type="Proteomes" id="UP001163064"/>
    </source>
</evidence>
<dbReference type="SUPFAM" id="SSF46785">
    <property type="entry name" value="Winged helix' DNA-binding domain"/>
    <property type="match status" value="1"/>
</dbReference>
<dbReference type="Pfam" id="PF03965">
    <property type="entry name" value="Penicillinase_R"/>
    <property type="match status" value="1"/>
</dbReference>
<proteinExistence type="inferred from homology"/>
<dbReference type="Proteomes" id="UP001163064">
    <property type="component" value="Unassembled WGS sequence"/>
</dbReference>
<dbReference type="InterPro" id="IPR005650">
    <property type="entry name" value="BlaI_family"/>
</dbReference>
<evidence type="ECO:0000256" key="4">
    <source>
        <dbReference type="ARBA" id="ARBA00023163"/>
    </source>
</evidence>
<keyword evidence="2" id="KW-0805">Transcription regulation</keyword>
<evidence type="ECO:0000256" key="3">
    <source>
        <dbReference type="ARBA" id="ARBA00023125"/>
    </source>
</evidence>
<dbReference type="Gene3D" id="1.10.10.10">
    <property type="entry name" value="Winged helix-like DNA-binding domain superfamily/Winged helix DNA-binding domain"/>
    <property type="match status" value="1"/>
</dbReference>
<sequence>MTGGLAHSTVVTILTRLYEKDVLTRTPRGRDFAYAPATDGSGFAARRTHQDLEAVPDRASVLSRFVDDLSSRDEDVPRRLLGGGNRARAEYV</sequence>
<evidence type="ECO:0000256" key="2">
    <source>
        <dbReference type="ARBA" id="ARBA00023015"/>
    </source>
</evidence>
<evidence type="ECO:0000256" key="1">
    <source>
        <dbReference type="ARBA" id="ARBA00011046"/>
    </source>
</evidence>
<keyword evidence="6" id="KW-1185">Reference proteome</keyword>
<dbReference type="InterPro" id="IPR036390">
    <property type="entry name" value="WH_DNA-bd_sf"/>
</dbReference>
<comment type="caution">
    <text evidence="5">The sequence shown here is derived from an EMBL/GenBank/DDBJ whole genome shotgun (WGS) entry which is preliminary data.</text>
</comment>
<dbReference type="EMBL" id="JAPHNL010000233">
    <property type="protein sequence ID" value="MCX3061712.1"/>
    <property type="molecule type" value="Genomic_DNA"/>
</dbReference>
<dbReference type="RefSeq" id="WP_266601296.1">
    <property type="nucleotide sequence ID" value="NZ_JAPHNL010000233.1"/>
</dbReference>
<organism evidence="5 6">
    <name type="scientific">Streptomyces beihaiensis</name>
    <dbReference type="NCBI Taxonomy" id="2984495"/>
    <lineage>
        <taxon>Bacteria</taxon>
        <taxon>Bacillati</taxon>
        <taxon>Actinomycetota</taxon>
        <taxon>Actinomycetes</taxon>
        <taxon>Kitasatosporales</taxon>
        <taxon>Streptomycetaceae</taxon>
        <taxon>Streptomyces</taxon>
    </lineage>
</organism>
<evidence type="ECO:0000313" key="5">
    <source>
        <dbReference type="EMBL" id="MCX3061712.1"/>
    </source>
</evidence>
<comment type="similarity">
    <text evidence="1">Belongs to the BlaI transcriptional regulatory family.</text>
</comment>
<keyword evidence="3" id="KW-0238">DNA-binding</keyword>
<reference evidence="5" key="1">
    <citation type="submission" date="2022-10" db="EMBL/GenBank/DDBJ databases">
        <title>Streptomyces beihaiensis sp. nov., a chitin degrading actinobacterium, isolated from shrimp pond soil.</title>
        <authorList>
            <person name="Xie J."/>
            <person name="Shen N."/>
        </authorList>
    </citation>
    <scope>NUCLEOTIDE SEQUENCE</scope>
    <source>
        <strain evidence="5">GXMU-J5</strain>
    </source>
</reference>
<protein>
    <submittedName>
        <fullName evidence="5">BlaI/MecI/CopY family transcriptional regulator</fullName>
    </submittedName>
</protein>
<dbReference type="InterPro" id="IPR036388">
    <property type="entry name" value="WH-like_DNA-bd_sf"/>
</dbReference>
<name>A0ABT3TXD8_9ACTN</name>
<keyword evidence="4" id="KW-0804">Transcription</keyword>